<dbReference type="PRINTS" id="PR01158">
    <property type="entry name" value="TOPISMRASEII"/>
</dbReference>
<dbReference type="Gene3D" id="3.30.1360.40">
    <property type="match status" value="1"/>
</dbReference>
<dbReference type="InterPro" id="IPR014721">
    <property type="entry name" value="Ribsml_uS5_D2-typ_fold_subgr"/>
</dbReference>
<dbReference type="Gene3D" id="3.40.50.670">
    <property type="match status" value="1"/>
</dbReference>
<dbReference type="Gene3D" id="3.90.199.10">
    <property type="entry name" value="Topoisomerase II, domain 5"/>
    <property type="match status" value="1"/>
</dbReference>
<evidence type="ECO:0000259" key="14">
    <source>
        <dbReference type="PROSITE" id="PS52040"/>
    </source>
</evidence>
<comment type="similarity">
    <text evidence="4">Belongs to the type II topoisomerase family.</text>
</comment>
<dbReference type="GO" id="GO:0000712">
    <property type="term" value="P:resolution of meiotic recombination intermediates"/>
    <property type="evidence" value="ECO:0007669"/>
    <property type="project" value="TreeGrafter"/>
</dbReference>
<organism evidence="15">
    <name type="scientific">viral metagenome</name>
    <dbReference type="NCBI Taxonomy" id="1070528"/>
    <lineage>
        <taxon>unclassified sequences</taxon>
        <taxon>metagenomes</taxon>
        <taxon>organismal metagenomes</taxon>
    </lineage>
</organism>
<dbReference type="Gene3D" id="3.30.230.10">
    <property type="match status" value="1"/>
</dbReference>
<accession>A0A6C0HPW6</accession>
<evidence type="ECO:0000256" key="3">
    <source>
        <dbReference type="ARBA" id="ARBA00001946"/>
    </source>
</evidence>
<keyword evidence="7" id="KW-0547">Nucleotide-binding</keyword>
<dbReference type="PANTHER" id="PTHR10169:SF38">
    <property type="entry name" value="DNA TOPOISOMERASE 2"/>
    <property type="match status" value="1"/>
</dbReference>
<evidence type="ECO:0000256" key="7">
    <source>
        <dbReference type="ARBA" id="ARBA00022741"/>
    </source>
</evidence>
<dbReference type="CDD" id="cd03481">
    <property type="entry name" value="TopoIIA_Trans_ScTopoIIA"/>
    <property type="match status" value="1"/>
</dbReference>
<dbReference type="InterPro" id="IPR013506">
    <property type="entry name" value="Topo_IIA_bsu_dom2"/>
</dbReference>
<dbReference type="Pfam" id="PF01751">
    <property type="entry name" value="Toprim"/>
    <property type="match status" value="1"/>
</dbReference>
<comment type="cofactor">
    <cofactor evidence="3">
        <name>Mg(2+)</name>
        <dbReference type="ChEBI" id="CHEBI:18420"/>
    </cofactor>
</comment>
<evidence type="ECO:0000259" key="13">
    <source>
        <dbReference type="PROSITE" id="PS50880"/>
    </source>
</evidence>
<dbReference type="GO" id="GO:0003918">
    <property type="term" value="F:DNA topoisomerase type II (double strand cut, ATP-hydrolyzing) activity"/>
    <property type="evidence" value="ECO:0007669"/>
    <property type="project" value="UniProtKB-EC"/>
</dbReference>
<dbReference type="Gene3D" id="3.30.1490.30">
    <property type="match status" value="1"/>
</dbReference>
<keyword evidence="12" id="KW-0413">Isomerase</keyword>
<evidence type="ECO:0000256" key="1">
    <source>
        <dbReference type="ARBA" id="ARBA00000185"/>
    </source>
</evidence>
<dbReference type="SUPFAM" id="SSF56719">
    <property type="entry name" value="Type II DNA topoisomerase"/>
    <property type="match status" value="1"/>
</dbReference>
<evidence type="ECO:0000256" key="10">
    <source>
        <dbReference type="ARBA" id="ARBA00023029"/>
    </source>
</evidence>
<dbReference type="InterPro" id="IPR013757">
    <property type="entry name" value="Topo_IIA_A_a_sf"/>
</dbReference>
<dbReference type="Pfam" id="PF00204">
    <property type="entry name" value="DNA_gyraseB"/>
    <property type="match status" value="1"/>
</dbReference>
<sequence length="1159" mass="130314">MATKEANLANKYQQKTDKQHILDNPDTYIGSVENVDAFVWLLNEVGERIVEKNIVLVPGLFKLFDEGIVNCRDHAIRMQQAIKNGVANSLPVTSIDIAVQDDGTIVMINDGNGIDVAEHPEYKVWIPELIFGHLRTSTNYDKTEKKIVGGKNGFGFKLVLIWSTHGSIETVDHVRGLKYTQEFRDNLDVIGKPVITKCKSKPYTKITFKPDYARLGISGLSADLVSLFKKRVYDVAAVTDKSVKVKYNSQTIPVKNFQQYIDMYIGPKDAAPRVYEGDSDERWEYAVALSPSHEFSQVSFVNGIHTAKGGKHVEYILGQITRKLVAFIEKKKKIAVNANSIKEQLILFLRCDIENPAFDSQTKDFMNTPSAKFGSTVTVSDKFIEKVAKMGVMDAACAITEVKENKAAKKTDGTKSKNIRGIPKLIDANWAGTEKSAQCMIIFCEGDSAKAGIVSGLSSEDRNTIGVYPMKGKILNVRGEQVKKIAENKEIAEIKKILGLETGKQYNSLADIAKSLRYGKVLFMTDQDLDGSHIKGLGINLFQSEWPSLAQIPGFIGFMNTPILKAKKGAQELVFYNEGEYETWKEANDGGKGWKVKYYKGLGTSTGKEFREYFEKKKIVGFAHSGKPCDDAIDMVFNKKRADDRKDWLEEYDRESYLDTNQEAVGYDEFINKELIHFSKYDCDRSIPNLMDGLKISLRKILFAAFKKNLTTEIKVAQFSGYVSEHSGYHHGEASLNGAIVNMAQNFVGSNNINLFTPNGQFGTRLQGGKDSASERYIFTQLSKITRTLFPDMDDKILKYLNDDGFPVEPLFYAPIIPMVLVNGSKGIGTGFSTEILCYNPLEIIGYLKNKLTGSSNAHYDFVPYYEGFAGSISKISDGKFLVKGKYEKLGTDKIRVTELPVGVWTDDFKEYLESLADTVDKAGKKVVPLVKDYDDMSKDTTVDFVITLQKGKLDELEAVKLDNGCNGLEKQFKLFNTGSTSNMHLFDANDKLKKYAKVSDIIDDYFDTRLQLYQTRKDYMIDALTRELVLLSNKSKYIKENLDGTIDLRRKKRDEVNQLLLQKKYDVIDDDTDFKYLVKLPMDSVTEENVAKLLKEHGDKAAELEVVKSRTIQQMWSGELDTLSSEYAKYREERERSISGTGKKTGTKVVKKAKLVVV</sequence>
<dbReference type="InterPro" id="IPR001241">
    <property type="entry name" value="Topo_IIA"/>
</dbReference>
<dbReference type="InterPro" id="IPR001154">
    <property type="entry name" value="TopoII_euk"/>
</dbReference>
<comment type="catalytic activity">
    <reaction evidence="1">
        <text>ATP-dependent breakage, passage and rejoining of double-stranded DNA.</text>
        <dbReference type="EC" id="5.6.2.2"/>
    </reaction>
</comment>
<evidence type="ECO:0000256" key="8">
    <source>
        <dbReference type="ARBA" id="ARBA00022840"/>
    </source>
</evidence>
<dbReference type="PROSITE" id="PS50880">
    <property type="entry name" value="TOPRIM"/>
    <property type="match status" value="1"/>
</dbReference>
<feature type="domain" description="Topo IIA-type catalytic" evidence="14">
    <location>
        <begin position="687"/>
        <end position="1121"/>
    </location>
</feature>
<dbReference type="FunFam" id="3.90.199.10:FF:000002">
    <property type="entry name" value="DNA topoisomerase 2"/>
    <property type="match status" value="1"/>
</dbReference>
<keyword evidence="6" id="KW-0479">Metal-binding</keyword>
<dbReference type="Gene3D" id="1.10.268.10">
    <property type="entry name" value="Topoisomerase, domain 3"/>
    <property type="match status" value="1"/>
</dbReference>
<dbReference type="Gene3D" id="3.30.565.10">
    <property type="entry name" value="Histidine kinase-like ATPase, C-terminal domain"/>
    <property type="match status" value="1"/>
</dbReference>
<dbReference type="InterPro" id="IPR013758">
    <property type="entry name" value="Topo_IIA_A/C_ab"/>
</dbReference>
<dbReference type="Pfam" id="PF16898">
    <property type="entry name" value="TOPRIM_C"/>
    <property type="match status" value="1"/>
</dbReference>
<dbReference type="GO" id="GO:0006265">
    <property type="term" value="P:DNA topological change"/>
    <property type="evidence" value="ECO:0007669"/>
    <property type="project" value="InterPro"/>
</dbReference>
<dbReference type="Pfam" id="PF00521">
    <property type="entry name" value="DNA_topoisoIV"/>
    <property type="match status" value="1"/>
</dbReference>
<comment type="cofactor">
    <cofactor evidence="2">
        <name>Ca(2+)</name>
        <dbReference type="ChEBI" id="CHEBI:29108"/>
    </cofactor>
</comment>
<dbReference type="InterPro" id="IPR013760">
    <property type="entry name" value="Topo_IIA-like_dom_sf"/>
</dbReference>
<dbReference type="InterPro" id="IPR020568">
    <property type="entry name" value="Ribosomal_Su5_D2-typ_SF"/>
</dbReference>
<dbReference type="GO" id="GO:0005634">
    <property type="term" value="C:nucleus"/>
    <property type="evidence" value="ECO:0007669"/>
    <property type="project" value="TreeGrafter"/>
</dbReference>
<dbReference type="SMART" id="SM00433">
    <property type="entry name" value="TOP2c"/>
    <property type="match status" value="1"/>
</dbReference>
<evidence type="ECO:0000256" key="9">
    <source>
        <dbReference type="ARBA" id="ARBA00022842"/>
    </source>
</evidence>
<dbReference type="InterPro" id="IPR002205">
    <property type="entry name" value="Topo_IIA_dom_A"/>
</dbReference>
<keyword evidence="9" id="KW-0460">Magnesium</keyword>
<dbReference type="InterPro" id="IPR031660">
    <property type="entry name" value="TOPRIM_C"/>
</dbReference>
<evidence type="ECO:0000256" key="6">
    <source>
        <dbReference type="ARBA" id="ARBA00022723"/>
    </source>
</evidence>
<keyword evidence="8" id="KW-0067">ATP-binding</keyword>
<dbReference type="EMBL" id="MN740003">
    <property type="protein sequence ID" value="QHT82712.1"/>
    <property type="molecule type" value="Genomic_DNA"/>
</dbReference>
<dbReference type="InterPro" id="IPR013759">
    <property type="entry name" value="Topo_IIA_B_C"/>
</dbReference>
<dbReference type="PROSITE" id="PS52040">
    <property type="entry name" value="TOPO_IIA"/>
    <property type="match status" value="1"/>
</dbReference>
<dbReference type="InterPro" id="IPR036890">
    <property type="entry name" value="HATPase_C_sf"/>
</dbReference>
<dbReference type="InterPro" id="IPR006171">
    <property type="entry name" value="TOPRIM_dom"/>
</dbReference>
<dbReference type="PRINTS" id="PR00418">
    <property type="entry name" value="TPI2FAMILY"/>
</dbReference>
<dbReference type="SMART" id="SM00434">
    <property type="entry name" value="TOP4c"/>
    <property type="match status" value="1"/>
</dbReference>
<dbReference type="InterPro" id="IPR050634">
    <property type="entry name" value="DNA_Topoisomerase_II"/>
</dbReference>
<proteinExistence type="inferred from homology"/>
<dbReference type="GO" id="GO:0005524">
    <property type="term" value="F:ATP binding"/>
    <property type="evidence" value="ECO:0007669"/>
    <property type="project" value="UniProtKB-KW"/>
</dbReference>
<keyword evidence="11" id="KW-0238">DNA-binding</keyword>
<dbReference type="FunFam" id="3.40.50.670:FF:000001">
    <property type="entry name" value="DNA topoisomerase 2"/>
    <property type="match status" value="1"/>
</dbReference>
<name>A0A6C0HPW6_9ZZZZ</name>
<dbReference type="AlphaFoldDB" id="A0A6C0HPW6"/>
<dbReference type="GO" id="GO:0000819">
    <property type="term" value="P:sister chromatid segregation"/>
    <property type="evidence" value="ECO:0007669"/>
    <property type="project" value="TreeGrafter"/>
</dbReference>
<dbReference type="GO" id="GO:0003677">
    <property type="term" value="F:DNA binding"/>
    <property type="evidence" value="ECO:0007669"/>
    <property type="project" value="UniProtKB-KW"/>
</dbReference>
<evidence type="ECO:0000256" key="11">
    <source>
        <dbReference type="ARBA" id="ARBA00023125"/>
    </source>
</evidence>
<keyword evidence="10" id="KW-0799">Topoisomerase</keyword>
<dbReference type="PANTHER" id="PTHR10169">
    <property type="entry name" value="DNA TOPOISOMERASE/GYRASE"/>
    <property type="match status" value="1"/>
</dbReference>
<feature type="domain" description="Toprim" evidence="13">
    <location>
        <begin position="439"/>
        <end position="557"/>
    </location>
</feature>
<dbReference type="GO" id="GO:0046872">
    <property type="term" value="F:metal ion binding"/>
    <property type="evidence" value="ECO:0007669"/>
    <property type="project" value="UniProtKB-KW"/>
</dbReference>
<reference evidence="15" key="1">
    <citation type="journal article" date="2020" name="Nature">
        <title>Giant virus diversity and host interactions through global metagenomics.</title>
        <authorList>
            <person name="Schulz F."/>
            <person name="Roux S."/>
            <person name="Paez-Espino D."/>
            <person name="Jungbluth S."/>
            <person name="Walsh D.A."/>
            <person name="Denef V.J."/>
            <person name="McMahon K.D."/>
            <person name="Konstantinidis K.T."/>
            <person name="Eloe-Fadrosh E.A."/>
            <person name="Kyrpides N.C."/>
            <person name="Woyke T."/>
        </authorList>
    </citation>
    <scope>NUCLEOTIDE SEQUENCE</scope>
    <source>
        <strain evidence="15">GVMAG-M-3300023184-165</strain>
    </source>
</reference>
<protein>
    <recommendedName>
        <fullName evidence="5">DNA topoisomerase (ATP-hydrolyzing)</fullName>
        <ecNumber evidence="5">5.6.2.2</ecNumber>
    </recommendedName>
</protein>
<evidence type="ECO:0000256" key="2">
    <source>
        <dbReference type="ARBA" id="ARBA00001913"/>
    </source>
</evidence>
<dbReference type="SUPFAM" id="SSF55874">
    <property type="entry name" value="ATPase domain of HSP90 chaperone/DNA topoisomerase II/histidine kinase"/>
    <property type="match status" value="1"/>
</dbReference>
<dbReference type="EC" id="5.6.2.2" evidence="5"/>
<evidence type="ECO:0000256" key="4">
    <source>
        <dbReference type="ARBA" id="ARBA00011080"/>
    </source>
</evidence>
<dbReference type="SUPFAM" id="SSF54211">
    <property type="entry name" value="Ribosomal protein S5 domain 2-like"/>
    <property type="match status" value="1"/>
</dbReference>
<evidence type="ECO:0000313" key="15">
    <source>
        <dbReference type="EMBL" id="QHT82712.1"/>
    </source>
</evidence>
<evidence type="ECO:0000256" key="12">
    <source>
        <dbReference type="ARBA" id="ARBA00023235"/>
    </source>
</evidence>
<evidence type="ECO:0000256" key="5">
    <source>
        <dbReference type="ARBA" id="ARBA00012895"/>
    </source>
</evidence>